<accession>A0A845L816</accession>
<organism evidence="1 2">
    <name type="scientific">Heliomicrobium undosum</name>
    <dbReference type="NCBI Taxonomy" id="121734"/>
    <lineage>
        <taxon>Bacteria</taxon>
        <taxon>Bacillati</taxon>
        <taxon>Bacillota</taxon>
        <taxon>Clostridia</taxon>
        <taxon>Eubacteriales</taxon>
        <taxon>Heliobacteriaceae</taxon>
        <taxon>Heliomicrobium</taxon>
    </lineage>
</organism>
<gene>
    <name evidence="1" type="ORF">GTO91_15820</name>
</gene>
<name>A0A845L816_9FIRM</name>
<dbReference type="EMBL" id="WXEY01000027">
    <property type="protein sequence ID" value="MZP31175.1"/>
    <property type="molecule type" value="Genomic_DNA"/>
</dbReference>
<dbReference type="AlphaFoldDB" id="A0A845L816"/>
<comment type="caution">
    <text evidence="1">The sequence shown here is derived from an EMBL/GenBank/DDBJ whole genome shotgun (WGS) entry which is preliminary data.</text>
</comment>
<sequence>MMRRYLSDCRGGGTSMVGLMIVILLLLGFVSALTVVEYLVKYRAVYNAADHALMASFGSVKRNRLAELEIEMDGSGSAVMGLQSTRQRFEDAWKREVEALRYVDRVANPSSMIKEYITYNYDASGYLDAVTPAPHNQPVRHPAAFIRIEAKVRMTFAGETTMTVNVLTDAPRINSGELSRFVR</sequence>
<dbReference type="Proteomes" id="UP000463470">
    <property type="component" value="Unassembled WGS sequence"/>
</dbReference>
<evidence type="ECO:0000313" key="2">
    <source>
        <dbReference type="Proteomes" id="UP000463470"/>
    </source>
</evidence>
<proteinExistence type="predicted"/>
<keyword evidence="2" id="KW-1185">Reference proteome</keyword>
<reference evidence="1 2" key="1">
    <citation type="submission" date="2020-01" db="EMBL/GenBank/DDBJ databases">
        <title>Whole-genome sequence of Heliobacterium undosum DSM 13378.</title>
        <authorList>
            <person name="Kyndt J.A."/>
            <person name="Meyer T.E."/>
        </authorList>
    </citation>
    <scope>NUCLEOTIDE SEQUENCE [LARGE SCALE GENOMIC DNA]</scope>
    <source>
        <strain evidence="1 2">DSM 13378</strain>
    </source>
</reference>
<dbReference type="RefSeq" id="WP_161259695.1">
    <property type="nucleotide sequence ID" value="NZ_WXEY01000027.1"/>
</dbReference>
<dbReference type="OrthoDB" id="2080783at2"/>
<protein>
    <submittedName>
        <fullName evidence="1">Uncharacterized protein</fullName>
    </submittedName>
</protein>
<evidence type="ECO:0000313" key="1">
    <source>
        <dbReference type="EMBL" id="MZP31175.1"/>
    </source>
</evidence>